<evidence type="ECO:0000259" key="4">
    <source>
        <dbReference type="Pfam" id="PF07992"/>
    </source>
</evidence>
<evidence type="ECO:0000259" key="5">
    <source>
        <dbReference type="Pfam" id="PF08669"/>
    </source>
</evidence>
<reference evidence="7 8" key="1">
    <citation type="submission" date="2018-05" db="EMBL/GenBank/DDBJ databases">
        <title>Genomic Encyclopedia of Type Strains, Phase IV (KMG-IV): sequencing the most valuable type-strain genomes for metagenomic binning, comparative biology and taxonomic classification.</title>
        <authorList>
            <person name="Goeker M."/>
        </authorList>
    </citation>
    <scope>NUCLEOTIDE SEQUENCE [LARGE SCALE GENOMIC DNA]</scope>
    <source>
        <strain evidence="7 8">DSM 16791</strain>
    </source>
</reference>
<dbReference type="Pfam" id="PF07992">
    <property type="entry name" value="Pyr_redox_2"/>
    <property type="match status" value="1"/>
</dbReference>
<feature type="domain" description="FAD/NAD(P)-binding" evidence="4">
    <location>
        <begin position="170"/>
        <end position="412"/>
    </location>
</feature>
<keyword evidence="8" id="KW-1185">Reference proteome</keyword>
<dbReference type="Pfam" id="PF17806">
    <property type="entry name" value="SO_alpha_A3"/>
    <property type="match status" value="1"/>
</dbReference>
<dbReference type="SUPFAM" id="SSF101790">
    <property type="entry name" value="Aminomethyltransferase beta-barrel domain"/>
    <property type="match status" value="1"/>
</dbReference>
<dbReference type="InterPro" id="IPR013977">
    <property type="entry name" value="GcvT_C"/>
</dbReference>
<dbReference type="GO" id="GO:0046653">
    <property type="term" value="P:tetrahydrofolate metabolic process"/>
    <property type="evidence" value="ECO:0007669"/>
    <property type="project" value="InterPro"/>
</dbReference>
<dbReference type="AlphaFoldDB" id="A0A317PHL8"/>
<dbReference type="InterPro" id="IPR028896">
    <property type="entry name" value="GcvT/YgfZ/DmdA"/>
</dbReference>
<name>A0A317PHL8_9HYPH</name>
<dbReference type="PRINTS" id="PR00411">
    <property type="entry name" value="PNDRDTASEI"/>
</dbReference>
<dbReference type="InterPro" id="IPR027266">
    <property type="entry name" value="TrmE/GcvT-like"/>
</dbReference>
<dbReference type="Pfam" id="PF01571">
    <property type="entry name" value="GCV_T"/>
    <property type="match status" value="1"/>
</dbReference>
<feature type="domain" description="GCVT N-terminal" evidence="3">
    <location>
        <begin position="601"/>
        <end position="872"/>
    </location>
</feature>
<dbReference type="InterPro" id="IPR041117">
    <property type="entry name" value="SoxA_A3"/>
</dbReference>
<dbReference type="InterPro" id="IPR036188">
    <property type="entry name" value="FAD/NAD-bd_sf"/>
</dbReference>
<dbReference type="Gene3D" id="3.10.20.440">
    <property type="entry name" value="2Fe-2S iron-sulphur cluster binding domain, sarcosine oxidase, alpha subunit, N-terminal domain"/>
    <property type="match status" value="1"/>
</dbReference>
<evidence type="ECO:0000313" key="8">
    <source>
        <dbReference type="Proteomes" id="UP000246352"/>
    </source>
</evidence>
<dbReference type="Pfam" id="PF08669">
    <property type="entry name" value="GCV_T_C"/>
    <property type="match status" value="1"/>
</dbReference>
<organism evidence="7 8">
    <name type="scientific">Hoeflea marina</name>
    <dbReference type="NCBI Taxonomy" id="274592"/>
    <lineage>
        <taxon>Bacteria</taxon>
        <taxon>Pseudomonadati</taxon>
        <taxon>Pseudomonadota</taxon>
        <taxon>Alphaproteobacteria</taxon>
        <taxon>Hyphomicrobiales</taxon>
        <taxon>Rhizobiaceae</taxon>
        <taxon>Hoeflea</taxon>
    </lineage>
</organism>
<keyword evidence="2" id="KW-0560">Oxidoreductase</keyword>
<comment type="similarity">
    <text evidence="1">Belongs to the GcvT family.</text>
</comment>
<sequence length="1168" mass="122636">MSSSRFSSGGLIDRSRTISFSFDGRRLEGFAGDTLASALLANGVRLMGRSFKYHRPRGLVSGGSSEPNALVTVIDGGRREPNLRASMVELREGLTAESQNRWPSLATDVGAVNQLLSPFIGAGFYYKTFMWPAALWEKFYEPVIRRAAGLGRAGHDPDTARFDKRWAHCDLLVIGSGPAGLMAALVAARAGARVMLCDEMASPGGRLIRDRVEIGETDGPGFVADAVAELEGLGAKLLTRTTVFGAYDSGVYGAVERLDPAEAGGANERVWRVIARRAVMATGAEERPLVFGNNDRPGVMTASLMRGLANGQAINPGARAAIFTTGSSGHETARDLKRLGVEVAAVIDCRQDIPEADRAASEGLRVLSGHLITDVGGRGAVAAVHVLNTGNGRTETVPVDSLAMSGGWSPVVHLSCQRGDRPAWDGERGLFLPPAPRDGLEAAGAANGSFDLAGCLAEGVAAATRALGALGRKPKKTALPAVREASGGTPGFATLWHVKEAKAKAFVDFQNDVTVSDLGLAVREGYGHVELAKRYTTTGMATDQGKTGNINAIGILAEARGTTPDQVGTTTFRPFYTPVSIGALAGQNVGSHYAPVRRSPLHHWAERHGAVFIEAGQWLRASHFPIEGDAGWKDACDRETLAVRAGVGISDASTLGKIDVSGADAAAFLDRVYTGTMSTLAVGRARYGLMLREDGMLMDDGTASRLAEDHYLVTTTTAAAGEVMAHLEFCSQALWPEMDVNLASVTDQWAQITIAGPRAREVVARVVAEDVSDASFPFMTARPVTLHSGLEARLFRISFSGELGYELAVPFQHGEAVADALLAAGEPFGAAPYGLEALNVLRIEKGFLTHAEIDGRVTPGDLGLGKMVSAKKADFIGRAMLAREGMQREDRGQLVGLVPLKPTQRILAGAHLLEVNATPSMANDQGHVASACWSPHLQSPIGLAMLKRGRDRHGETIVVWDAVRGLETEARVVDPVFLPVADAGIEPERRLAPVMAVTPAVSMLLKDLPSSIEAPARMELLPSAPVALLHGVRSPAARLAALAKAGALGDGTARVVAPGQVLAVGRAGESFADLGERLAADLPAGARLLDLGGARVRIGLSGAGARGVIAQHSAIDLDVFGPGASAPTLFGHVPVQLTASGADSYEVMVFSTYARDLAESLSRAGASV</sequence>
<dbReference type="PRINTS" id="PR00368">
    <property type="entry name" value="FADPNR"/>
</dbReference>
<dbReference type="Gene3D" id="3.50.50.60">
    <property type="entry name" value="FAD/NAD(P)-binding domain"/>
    <property type="match status" value="2"/>
</dbReference>
<dbReference type="Gene3D" id="3.30.1360.120">
    <property type="entry name" value="Probable tRNA modification gtpase trme, domain 1"/>
    <property type="match status" value="2"/>
</dbReference>
<evidence type="ECO:0000259" key="6">
    <source>
        <dbReference type="Pfam" id="PF17806"/>
    </source>
</evidence>
<dbReference type="OrthoDB" id="5287468at2"/>
<feature type="domain" description="Aminomethyltransferase C-terminal" evidence="5">
    <location>
        <begin position="893"/>
        <end position="977"/>
    </location>
</feature>
<evidence type="ECO:0000259" key="3">
    <source>
        <dbReference type="Pfam" id="PF01571"/>
    </source>
</evidence>
<evidence type="ECO:0000256" key="1">
    <source>
        <dbReference type="ARBA" id="ARBA00008609"/>
    </source>
</evidence>
<comment type="caution">
    <text evidence="7">The sequence shown here is derived from an EMBL/GenBank/DDBJ whole genome shotgun (WGS) entry which is preliminary data.</text>
</comment>
<dbReference type="EMBL" id="QGTR01000011">
    <property type="protein sequence ID" value="PWV95396.1"/>
    <property type="molecule type" value="Genomic_DNA"/>
</dbReference>
<dbReference type="InterPro" id="IPR029043">
    <property type="entry name" value="GcvT/YgfZ_C"/>
</dbReference>
<dbReference type="InterPro" id="IPR006277">
    <property type="entry name" value="Sarcosine_oxidase_asu"/>
</dbReference>
<dbReference type="Pfam" id="PF13510">
    <property type="entry name" value="Fer2_4"/>
    <property type="match status" value="1"/>
</dbReference>
<dbReference type="InterPro" id="IPR023753">
    <property type="entry name" value="FAD/NAD-binding_dom"/>
</dbReference>
<dbReference type="InterPro" id="IPR006222">
    <property type="entry name" value="GCVT_N"/>
</dbReference>
<dbReference type="SUPFAM" id="SSF51905">
    <property type="entry name" value="FAD/NAD(P)-binding domain"/>
    <property type="match status" value="1"/>
</dbReference>
<protein>
    <submittedName>
        <fullName evidence="7">N-methylglutamate dehydrogenase subunit C</fullName>
    </submittedName>
</protein>
<evidence type="ECO:0000313" key="7">
    <source>
        <dbReference type="EMBL" id="PWV95396.1"/>
    </source>
</evidence>
<dbReference type="PANTHER" id="PTHR43757:SF2">
    <property type="entry name" value="AMINOMETHYLTRANSFERASE, MITOCHONDRIAL"/>
    <property type="match status" value="1"/>
</dbReference>
<dbReference type="GO" id="GO:0008115">
    <property type="term" value="F:sarcosine oxidase activity"/>
    <property type="evidence" value="ECO:0007669"/>
    <property type="project" value="InterPro"/>
</dbReference>
<dbReference type="NCBIfam" id="TIGR01372">
    <property type="entry name" value="soxA"/>
    <property type="match status" value="1"/>
</dbReference>
<dbReference type="InterPro" id="IPR042204">
    <property type="entry name" value="2Fe-2S-bd_N"/>
</dbReference>
<proteinExistence type="inferred from homology"/>
<evidence type="ECO:0000256" key="2">
    <source>
        <dbReference type="ARBA" id="ARBA00023002"/>
    </source>
</evidence>
<feature type="domain" description="SoxA A3" evidence="6">
    <location>
        <begin position="503"/>
        <end position="586"/>
    </location>
</feature>
<dbReference type="PANTHER" id="PTHR43757">
    <property type="entry name" value="AMINOMETHYLTRANSFERASE"/>
    <property type="match status" value="1"/>
</dbReference>
<gene>
    <name evidence="7" type="ORF">DFR52_11127</name>
</gene>
<accession>A0A317PHL8</accession>
<dbReference type="SUPFAM" id="SSF103025">
    <property type="entry name" value="Folate-binding domain"/>
    <property type="match status" value="2"/>
</dbReference>
<dbReference type="Proteomes" id="UP000246352">
    <property type="component" value="Unassembled WGS sequence"/>
</dbReference>